<organism evidence="1 2">
    <name type="scientific">Mediterraneibacter hominis</name>
    <dbReference type="NCBI Taxonomy" id="2763054"/>
    <lineage>
        <taxon>Bacteria</taxon>
        <taxon>Bacillati</taxon>
        <taxon>Bacillota</taxon>
        <taxon>Clostridia</taxon>
        <taxon>Lachnospirales</taxon>
        <taxon>Lachnospiraceae</taxon>
        <taxon>Mediterraneibacter</taxon>
    </lineage>
</organism>
<dbReference type="NCBIfam" id="TIGR00266">
    <property type="entry name" value="TIGR00266 family protein"/>
    <property type="match status" value="1"/>
</dbReference>
<comment type="caution">
    <text evidence="1">The sequence shown here is derived from an EMBL/GenBank/DDBJ whole genome shotgun (WGS) entry which is preliminary data.</text>
</comment>
<dbReference type="Gene3D" id="3.60.160.10">
    <property type="entry name" value="Mitochondrial biogenesis AIM24"/>
    <property type="match status" value="1"/>
</dbReference>
<proteinExistence type="predicted"/>
<gene>
    <name evidence="1" type="ORF">H8S37_08460</name>
</gene>
<dbReference type="InterPro" id="IPR016031">
    <property type="entry name" value="Trp_RNA-bd_attenuator-like_dom"/>
</dbReference>
<protein>
    <submittedName>
        <fullName evidence="1">TIGR00266 family protein</fullName>
    </submittedName>
</protein>
<sequence length="225" mass="24575">MKYEIKGETLPAVVCYLDRGEQMLTEKGSMCWMSPNMRMETTSNGGFGKAFGRMFAGDSFFQNVYTAEGGNGMIAFASSFPGKIIPYEILPGKELIVQKSAFLASEAEVELSVYFQKKLGSGIFGGEGFIMQKLSGRGMVFLEFDGHIVEYDLQPGQQIVVDTGYLAAMESSCMMDVQTVPGLKNIVFGGEGVFNTIVTGPGHIWLQTMPMSNVAGEILKFMPSR</sequence>
<dbReference type="InterPro" id="IPR036983">
    <property type="entry name" value="AIM24_sf"/>
</dbReference>
<dbReference type="InterPro" id="IPR002838">
    <property type="entry name" value="AIM24"/>
</dbReference>
<evidence type="ECO:0000313" key="1">
    <source>
        <dbReference type="EMBL" id="MBC5688956.1"/>
    </source>
</evidence>
<reference evidence="1" key="1">
    <citation type="submission" date="2020-08" db="EMBL/GenBank/DDBJ databases">
        <title>Genome public.</title>
        <authorList>
            <person name="Liu C."/>
            <person name="Sun Q."/>
        </authorList>
    </citation>
    <scope>NUCLEOTIDE SEQUENCE</scope>
    <source>
        <strain evidence="1">NSJ-55</strain>
    </source>
</reference>
<evidence type="ECO:0000313" key="2">
    <source>
        <dbReference type="Proteomes" id="UP000652477"/>
    </source>
</evidence>
<dbReference type="PANTHER" id="PTHR43657">
    <property type="entry name" value="TRYPTOPHAN RNA-BINDING ATTENUATOR PROTEIN-LIKE PROTEIN"/>
    <property type="match status" value="1"/>
</dbReference>
<keyword evidence="2" id="KW-1185">Reference proteome</keyword>
<accession>A0A923LJ49</accession>
<dbReference type="RefSeq" id="WP_186875538.1">
    <property type="nucleotide sequence ID" value="NZ_JACOPF010000001.1"/>
</dbReference>
<dbReference type="SUPFAM" id="SSF51219">
    <property type="entry name" value="TRAP-like"/>
    <property type="match status" value="1"/>
</dbReference>
<dbReference type="EMBL" id="JACOPF010000001">
    <property type="protein sequence ID" value="MBC5688956.1"/>
    <property type="molecule type" value="Genomic_DNA"/>
</dbReference>
<dbReference type="PANTHER" id="PTHR43657:SF1">
    <property type="entry name" value="ALTERED INHERITANCE OF MITOCHONDRIA PROTEIN 24, MITOCHONDRIAL"/>
    <property type="match status" value="1"/>
</dbReference>
<name>A0A923LJ49_9FIRM</name>
<dbReference type="Proteomes" id="UP000652477">
    <property type="component" value="Unassembled WGS sequence"/>
</dbReference>
<dbReference type="AlphaFoldDB" id="A0A923LJ49"/>
<dbReference type="Pfam" id="PF01987">
    <property type="entry name" value="AIM24"/>
    <property type="match status" value="1"/>
</dbReference>